<proteinExistence type="inferred from homology"/>
<evidence type="ECO:0000256" key="2">
    <source>
        <dbReference type="SAM" id="MobiDB-lite"/>
    </source>
</evidence>
<dbReference type="GO" id="GO:0016150">
    <property type="term" value="F:translation release factor activity, codon nonspecific"/>
    <property type="evidence" value="ECO:0007669"/>
    <property type="project" value="TreeGrafter"/>
</dbReference>
<comment type="similarity">
    <text evidence="1">Belongs to the prokaryotic/mitochondrial release factor family.</text>
</comment>
<protein>
    <recommendedName>
        <fullName evidence="3">Prokaryotic-type class I peptide chain release factors domain-containing protein</fullName>
    </recommendedName>
</protein>
<evidence type="ECO:0000259" key="3">
    <source>
        <dbReference type="Pfam" id="PF00472"/>
    </source>
</evidence>
<feature type="compositionally biased region" description="Basic residues" evidence="2">
    <location>
        <begin position="184"/>
        <end position="196"/>
    </location>
</feature>
<dbReference type="EMBL" id="LGSR01000022">
    <property type="protein sequence ID" value="KOS17906.1"/>
    <property type="molecule type" value="Genomic_DNA"/>
</dbReference>
<gene>
    <name evidence="4" type="ORF">ESCO_002676</name>
</gene>
<evidence type="ECO:0000313" key="5">
    <source>
        <dbReference type="Proteomes" id="UP000053831"/>
    </source>
</evidence>
<dbReference type="InterPro" id="IPR045853">
    <property type="entry name" value="Pep_chain_release_fac_I_sf"/>
</dbReference>
<keyword evidence="5" id="KW-1185">Reference proteome</keyword>
<evidence type="ECO:0000313" key="4">
    <source>
        <dbReference type="EMBL" id="KOS17906.1"/>
    </source>
</evidence>
<feature type="domain" description="Prokaryotic-type class I peptide chain release factors" evidence="3">
    <location>
        <begin position="68"/>
        <end position="191"/>
    </location>
</feature>
<dbReference type="InterPro" id="IPR000352">
    <property type="entry name" value="Pep_chain_release_fac_I"/>
</dbReference>
<comment type="caution">
    <text evidence="4">The sequence shown here is derived from an EMBL/GenBank/DDBJ whole genome shotgun (WGS) entry which is preliminary data.</text>
</comment>
<organism evidence="4 5">
    <name type="scientific">Escovopsis weberi</name>
    <dbReference type="NCBI Taxonomy" id="150374"/>
    <lineage>
        <taxon>Eukaryota</taxon>
        <taxon>Fungi</taxon>
        <taxon>Dikarya</taxon>
        <taxon>Ascomycota</taxon>
        <taxon>Pezizomycotina</taxon>
        <taxon>Sordariomycetes</taxon>
        <taxon>Hypocreomycetidae</taxon>
        <taxon>Hypocreales</taxon>
        <taxon>Hypocreaceae</taxon>
        <taxon>Escovopsis</taxon>
    </lineage>
</organism>
<dbReference type="GO" id="GO:0070126">
    <property type="term" value="P:mitochondrial translational termination"/>
    <property type="evidence" value="ECO:0007669"/>
    <property type="project" value="TreeGrafter"/>
</dbReference>
<dbReference type="STRING" id="150374.A0A0M8MRK0"/>
<name>A0A0M8MRK0_ESCWE</name>
<dbReference type="GO" id="GO:0005762">
    <property type="term" value="C:mitochondrial large ribosomal subunit"/>
    <property type="evidence" value="ECO:0007669"/>
    <property type="project" value="TreeGrafter"/>
</dbReference>
<dbReference type="OrthoDB" id="270639at2759"/>
<feature type="region of interest" description="Disordered" evidence="2">
    <location>
        <begin position="152"/>
        <end position="196"/>
    </location>
</feature>
<feature type="compositionally biased region" description="Basic and acidic residues" evidence="2">
    <location>
        <begin position="152"/>
        <end position="173"/>
    </location>
</feature>
<dbReference type="PANTHER" id="PTHR11075:SF54">
    <property type="entry name" value="LARGE RIBOSOMAL SUBUNIT PROTEIN ML62"/>
    <property type="match status" value="1"/>
</dbReference>
<dbReference type="Proteomes" id="UP000053831">
    <property type="component" value="Unassembled WGS sequence"/>
</dbReference>
<dbReference type="InterPro" id="IPR052104">
    <property type="entry name" value="Mito_Release_Factor_mL62"/>
</dbReference>
<dbReference type="AlphaFoldDB" id="A0A0M8MRK0"/>
<dbReference type="SUPFAM" id="SSF75620">
    <property type="entry name" value="Release factor"/>
    <property type="match status" value="1"/>
</dbReference>
<dbReference type="Pfam" id="PF00472">
    <property type="entry name" value="RF-1"/>
    <property type="match status" value="1"/>
</dbReference>
<dbReference type="GO" id="GO:0004045">
    <property type="term" value="F:peptidyl-tRNA hydrolase activity"/>
    <property type="evidence" value="ECO:0007669"/>
    <property type="project" value="TreeGrafter"/>
</dbReference>
<sequence>MLPSSLQRLARPVASLLGDRLLARPQLVTARFKRYQAFGADLDQDALAEARAWFKSFDPARLPRGSTSFARSSGPGGQHVNKTETKAITTYAVKDILLALPKTLHAAVRSSKYYTAGSDCLTFAAQTHRSRTTNADENRQKLVDEVMRIYQHEVPSETSREKTKKHEQIEKKFHQGRLQQKKLQSAKKQSRRGPPG</sequence>
<reference evidence="4 5" key="1">
    <citation type="submission" date="2015-07" db="EMBL/GenBank/DDBJ databases">
        <title>The genome of the fungus Escovopsis weberi, a specialized disease agent of ant agriculture.</title>
        <authorList>
            <person name="de Man T.J."/>
            <person name="Stajich J.E."/>
            <person name="Kubicek C.P."/>
            <person name="Chenthamara K."/>
            <person name="Atanasova L."/>
            <person name="Druzhinina I.S."/>
            <person name="Birnbaum S."/>
            <person name="Barribeau S.M."/>
            <person name="Teiling C."/>
            <person name="Suen G."/>
            <person name="Currie C."/>
            <person name="Gerardo N.M."/>
        </authorList>
    </citation>
    <scope>NUCLEOTIDE SEQUENCE [LARGE SCALE GENOMIC DNA]</scope>
</reference>
<accession>A0A0M8MRK0</accession>
<evidence type="ECO:0000256" key="1">
    <source>
        <dbReference type="ARBA" id="ARBA00010835"/>
    </source>
</evidence>
<dbReference type="PANTHER" id="PTHR11075">
    <property type="entry name" value="PEPTIDE CHAIN RELEASE FACTOR"/>
    <property type="match status" value="1"/>
</dbReference>
<dbReference type="Gene3D" id="3.30.160.20">
    <property type="match status" value="1"/>
</dbReference>